<dbReference type="GO" id="GO:0005634">
    <property type="term" value="C:nucleus"/>
    <property type="evidence" value="ECO:0007669"/>
    <property type="project" value="TreeGrafter"/>
</dbReference>
<dbReference type="OrthoDB" id="10266364at2759"/>
<keyword evidence="6" id="KW-1185">Reference proteome</keyword>
<evidence type="ECO:0000256" key="3">
    <source>
        <dbReference type="SAM" id="MobiDB-lite"/>
    </source>
</evidence>
<name>A0A9P9A8I5_9PEZI</name>
<dbReference type="CDD" id="cd00067">
    <property type="entry name" value="GAL4"/>
    <property type="match status" value="1"/>
</dbReference>
<reference evidence="5" key="1">
    <citation type="journal article" date="2021" name="Nat. Commun.">
        <title>Genetic determinants of endophytism in the Arabidopsis root mycobiome.</title>
        <authorList>
            <person name="Mesny F."/>
            <person name="Miyauchi S."/>
            <person name="Thiergart T."/>
            <person name="Pickel B."/>
            <person name="Atanasova L."/>
            <person name="Karlsson M."/>
            <person name="Huettel B."/>
            <person name="Barry K.W."/>
            <person name="Haridas S."/>
            <person name="Chen C."/>
            <person name="Bauer D."/>
            <person name="Andreopoulos W."/>
            <person name="Pangilinan J."/>
            <person name="LaButti K."/>
            <person name="Riley R."/>
            <person name="Lipzen A."/>
            <person name="Clum A."/>
            <person name="Drula E."/>
            <person name="Henrissat B."/>
            <person name="Kohler A."/>
            <person name="Grigoriev I.V."/>
            <person name="Martin F.M."/>
            <person name="Hacquard S."/>
        </authorList>
    </citation>
    <scope>NUCLEOTIDE SEQUENCE</scope>
    <source>
        <strain evidence="5">MPI-SDFR-AT-0117</strain>
    </source>
</reference>
<dbReference type="Pfam" id="PF04082">
    <property type="entry name" value="Fungal_trans"/>
    <property type="match status" value="1"/>
</dbReference>
<keyword evidence="1" id="KW-0479">Metal-binding</keyword>
<protein>
    <submittedName>
        <fullName evidence="5">1-aminocyclopropane-1-carboxylate deaminase</fullName>
    </submittedName>
</protein>
<dbReference type="GO" id="GO:0003677">
    <property type="term" value="F:DNA binding"/>
    <property type="evidence" value="ECO:0007669"/>
    <property type="project" value="InterPro"/>
</dbReference>
<proteinExistence type="predicted"/>
<dbReference type="GO" id="GO:0009310">
    <property type="term" value="P:amine catabolic process"/>
    <property type="evidence" value="ECO:0007669"/>
    <property type="project" value="InterPro"/>
</dbReference>
<dbReference type="Gene3D" id="4.10.240.10">
    <property type="entry name" value="Zn(2)-C6 fungal-type DNA-binding domain"/>
    <property type="match status" value="1"/>
</dbReference>
<evidence type="ECO:0000313" key="5">
    <source>
        <dbReference type="EMBL" id="KAH6676975.1"/>
    </source>
</evidence>
<dbReference type="Gene3D" id="3.40.50.1100">
    <property type="match status" value="2"/>
</dbReference>
<dbReference type="SUPFAM" id="SSF53686">
    <property type="entry name" value="Tryptophan synthase beta subunit-like PLP-dependent enzymes"/>
    <property type="match status" value="1"/>
</dbReference>
<dbReference type="InterPro" id="IPR001926">
    <property type="entry name" value="TrpB-like_PALP"/>
</dbReference>
<dbReference type="GO" id="GO:0030170">
    <property type="term" value="F:pyridoxal phosphate binding"/>
    <property type="evidence" value="ECO:0007669"/>
    <property type="project" value="InterPro"/>
</dbReference>
<dbReference type="GO" id="GO:0000981">
    <property type="term" value="F:DNA-binding transcription factor activity, RNA polymerase II-specific"/>
    <property type="evidence" value="ECO:0007669"/>
    <property type="project" value="InterPro"/>
</dbReference>
<evidence type="ECO:0000259" key="4">
    <source>
        <dbReference type="PROSITE" id="PS50048"/>
    </source>
</evidence>
<feature type="region of interest" description="Disordered" evidence="3">
    <location>
        <begin position="57"/>
        <end position="93"/>
    </location>
</feature>
<evidence type="ECO:0000313" key="6">
    <source>
        <dbReference type="Proteomes" id="UP000770015"/>
    </source>
</evidence>
<dbReference type="CDD" id="cd12148">
    <property type="entry name" value="fungal_TF_MHR"/>
    <property type="match status" value="1"/>
</dbReference>
<dbReference type="PROSITE" id="PS50048">
    <property type="entry name" value="ZN2_CY6_FUNGAL_2"/>
    <property type="match status" value="1"/>
</dbReference>
<gene>
    <name evidence="5" type="ORF">F5X68DRAFT_270349</name>
</gene>
<dbReference type="InterPro" id="IPR001138">
    <property type="entry name" value="Zn2Cys6_DnaBD"/>
</dbReference>
<evidence type="ECO:0000256" key="1">
    <source>
        <dbReference type="ARBA" id="ARBA00022723"/>
    </source>
</evidence>
<dbReference type="AlphaFoldDB" id="A0A9P9A8I5"/>
<feature type="domain" description="Zn(2)-C6 fungal-type" evidence="4">
    <location>
        <begin position="26"/>
        <end position="58"/>
    </location>
</feature>
<feature type="compositionally biased region" description="Basic residues" evidence="3">
    <location>
        <begin position="57"/>
        <end position="68"/>
    </location>
</feature>
<dbReference type="InterPro" id="IPR005965">
    <property type="entry name" value="ACP_carboxylate_deaminase"/>
</dbReference>
<comment type="caution">
    <text evidence="5">The sequence shown here is derived from an EMBL/GenBank/DDBJ whole genome shotgun (WGS) entry which is preliminary data.</text>
</comment>
<dbReference type="Pfam" id="PF00172">
    <property type="entry name" value="Zn_clus"/>
    <property type="match status" value="1"/>
</dbReference>
<dbReference type="InterPro" id="IPR007219">
    <property type="entry name" value="XnlR_reg_dom"/>
</dbReference>
<sequence>MTLEPDALPGGEAVAARPYRSHRIPACDFCHRRKSRCHRTRLDEPCTLCRMHKKHCTTRPTAHMRRPTRPSSPLESPVLANPPTNASDSSLRSSFQDVGMEMNRPRGENGGAVTDPGLSSHIVGPAVAPDVQMLEQYLSPAENGGPVSHVHPNPYSVYSDDPRNPVVYLKVPRQRTTASTGNGTSGFKQCEAIENIVQPLGPHVLDLYFDVVHPAFPVLDETAVKTAYQEGSLPHTLVCEIYAVSLVSWELSPKIVASRRPRPDMRYIWNLTVSAMHEDFQTPSFSTVLACILDLLGRPITSITYNAINVGSAVALAQSLGLNRNPGKWKLDARQKNIRVKSWWALLIHDVWASLCHGTPGHIHRDQWDVDLPDLNIVNDDVAAGASVTQTRLRGAHSFILLCQLTNLLSEVLAIVYSLRSDPLEQTLRVLRRIDAHVDELQDSLPPWLNPADESTTSSRSEPGALNLQLSFLAVKICIYRAALQSRCIKIGNAFIDAVVALTPEETKAFWLPYIAYHFASAATLMMRCALEAHEETVATGCVNSARRLIDHLKKLKAQTNWDLADICLNQCEGTVKQMGQNNNLSLWRSRKADMRLQTAQATAPVSERGHDGPKGSAIFTHTPTATMTSITQPSAASGNDVQLPEPFASIPRKPLLFGPSPIQQLPRISKALGGKVNIYAKREDCNSGFAYGGNKTRKLEYFVPAALESGADTLISIGGVQSNHTRQISAVAAVCGLKAAVVQEKWVDWEDVVYEKAGNIQLSRLMGADTRLDPAPFGIEHKPTLKNLQAELEAAGRKPFYIPAGASDHPLGGLGFARWAFEVEQQEREAGIFFDTIIVCAVTGSTMAGMVAGFKLIEKRGGRARKVVGIDASAKVQQTKDQLLRIAKMTAAKIGLTEDDITEEDIILDGRYHGGVYGIPDEQTIEAIKFGASTEAFITDPVYEGKSLAGMMDMVRKGEFKEGSNILYAHLGGQLALNAYTSM</sequence>
<dbReference type="EMBL" id="JAGSXJ010000023">
    <property type="protein sequence ID" value="KAH6676975.1"/>
    <property type="molecule type" value="Genomic_DNA"/>
</dbReference>
<dbReference type="PROSITE" id="PS00463">
    <property type="entry name" value="ZN2_CY6_FUNGAL_1"/>
    <property type="match status" value="1"/>
</dbReference>
<dbReference type="InterPro" id="IPR036052">
    <property type="entry name" value="TrpB-like_PALP_sf"/>
</dbReference>
<feature type="compositionally biased region" description="Polar residues" evidence="3">
    <location>
        <begin position="82"/>
        <end position="93"/>
    </location>
</feature>
<dbReference type="GO" id="GO:0006351">
    <property type="term" value="P:DNA-templated transcription"/>
    <property type="evidence" value="ECO:0007669"/>
    <property type="project" value="InterPro"/>
</dbReference>
<dbReference type="PANTHER" id="PTHR31668">
    <property type="entry name" value="GLUCOSE TRANSPORT TRANSCRIPTION REGULATOR RGT1-RELATED-RELATED"/>
    <property type="match status" value="1"/>
</dbReference>
<dbReference type="InterPro" id="IPR050797">
    <property type="entry name" value="Carb_Metab_Trans_Reg"/>
</dbReference>
<dbReference type="GO" id="GO:0001080">
    <property type="term" value="P:nitrogen catabolite activation of transcription from RNA polymerase II promoter"/>
    <property type="evidence" value="ECO:0007669"/>
    <property type="project" value="TreeGrafter"/>
</dbReference>
<dbReference type="Pfam" id="PF00291">
    <property type="entry name" value="PALP"/>
    <property type="match status" value="1"/>
</dbReference>
<organism evidence="5 6">
    <name type="scientific">Plectosphaerella plurivora</name>
    <dbReference type="NCBI Taxonomy" id="936078"/>
    <lineage>
        <taxon>Eukaryota</taxon>
        <taxon>Fungi</taxon>
        <taxon>Dikarya</taxon>
        <taxon>Ascomycota</taxon>
        <taxon>Pezizomycotina</taxon>
        <taxon>Sordariomycetes</taxon>
        <taxon>Hypocreomycetidae</taxon>
        <taxon>Glomerellales</taxon>
        <taxon>Plectosphaerellaceae</taxon>
        <taxon>Plectosphaerella</taxon>
    </lineage>
</organism>
<accession>A0A9P9A8I5</accession>
<dbReference type="Proteomes" id="UP000770015">
    <property type="component" value="Unassembled WGS sequence"/>
</dbReference>
<evidence type="ECO:0000256" key="2">
    <source>
        <dbReference type="ARBA" id="ARBA00023242"/>
    </source>
</evidence>
<dbReference type="SMART" id="SM00906">
    <property type="entry name" value="Fungal_trans"/>
    <property type="match status" value="1"/>
</dbReference>
<dbReference type="GO" id="GO:0008270">
    <property type="term" value="F:zinc ion binding"/>
    <property type="evidence" value="ECO:0007669"/>
    <property type="project" value="InterPro"/>
</dbReference>
<dbReference type="NCBIfam" id="TIGR01274">
    <property type="entry name" value="ACC_deam"/>
    <property type="match status" value="1"/>
</dbReference>
<dbReference type="GO" id="GO:0008660">
    <property type="term" value="F:1-aminocyclopropane-1-carboxylate deaminase activity"/>
    <property type="evidence" value="ECO:0007669"/>
    <property type="project" value="InterPro"/>
</dbReference>
<dbReference type="InterPro" id="IPR036864">
    <property type="entry name" value="Zn2-C6_fun-type_DNA-bd_sf"/>
</dbReference>
<dbReference type="SUPFAM" id="SSF57701">
    <property type="entry name" value="Zn2/Cys6 DNA-binding domain"/>
    <property type="match status" value="1"/>
</dbReference>
<dbReference type="CDD" id="cd06449">
    <property type="entry name" value="ACCD"/>
    <property type="match status" value="1"/>
</dbReference>
<keyword evidence="2" id="KW-0539">Nucleus</keyword>
<dbReference type="PANTHER" id="PTHR31668:SF10">
    <property type="entry name" value="ZN(II)2CYS6 TRANSCRIPTION FACTOR (EUROFUNG)"/>
    <property type="match status" value="1"/>
</dbReference>